<evidence type="ECO:0000256" key="8">
    <source>
        <dbReference type="SAM" id="Phobius"/>
    </source>
</evidence>
<evidence type="ECO:0000313" key="11">
    <source>
        <dbReference type="Proteomes" id="UP000321234"/>
    </source>
</evidence>
<dbReference type="Pfam" id="PF00892">
    <property type="entry name" value="EamA"/>
    <property type="match status" value="2"/>
</dbReference>
<keyword evidence="11" id="KW-1185">Reference proteome</keyword>
<protein>
    <submittedName>
        <fullName evidence="10">DMT family transporter</fullName>
    </submittedName>
</protein>
<evidence type="ECO:0000256" key="5">
    <source>
        <dbReference type="ARBA" id="ARBA00022989"/>
    </source>
</evidence>
<keyword evidence="6 8" id="KW-0472">Membrane</keyword>
<dbReference type="Proteomes" id="UP000321234">
    <property type="component" value="Unassembled WGS sequence"/>
</dbReference>
<feature type="transmembrane region" description="Helical" evidence="8">
    <location>
        <begin position="99"/>
        <end position="120"/>
    </location>
</feature>
<dbReference type="AlphaFoldDB" id="A0A5C8Z2W8"/>
<dbReference type="InterPro" id="IPR000620">
    <property type="entry name" value="EamA_dom"/>
</dbReference>
<evidence type="ECO:0000256" key="6">
    <source>
        <dbReference type="ARBA" id="ARBA00023136"/>
    </source>
</evidence>
<name>A0A5C8Z2W8_9ACTN</name>
<feature type="compositionally biased region" description="Low complexity" evidence="7">
    <location>
        <begin position="330"/>
        <end position="341"/>
    </location>
</feature>
<keyword evidence="4 8" id="KW-0812">Transmembrane</keyword>
<dbReference type="InterPro" id="IPR051258">
    <property type="entry name" value="Diverse_Substrate_Transporter"/>
</dbReference>
<dbReference type="GO" id="GO:0005886">
    <property type="term" value="C:plasma membrane"/>
    <property type="evidence" value="ECO:0007669"/>
    <property type="project" value="UniProtKB-SubCell"/>
</dbReference>
<feature type="transmembrane region" description="Helical" evidence="8">
    <location>
        <begin position="71"/>
        <end position="93"/>
    </location>
</feature>
<feature type="transmembrane region" description="Helical" evidence="8">
    <location>
        <begin position="277"/>
        <end position="295"/>
    </location>
</feature>
<feature type="transmembrane region" description="Helical" evidence="8">
    <location>
        <begin position="155"/>
        <end position="172"/>
    </location>
</feature>
<proteinExistence type="inferred from homology"/>
<gene>
    <name evidence="10" type="ORF">FMM08_21735</name>
</gene>
<evidence type="ECO:0000256" key="4">
    <source>
        <dbReference type="ARBA" id="ARBA00022692"/>
    </source>
</evidence>
<dbReference type="RefSeq" id="WP_147928448.1">
    <property type="nucleotide sequence ID" value="NZ_VKAC01000019.1"/>
</dbReference>
<feature type="domain" description="EamA" evidence="9">
    <location>
        <begin position="10"/>
        <end position="142"/>
    </location>
</feature>
<comment type="caution">
    <text evidence="10">The sequence shown here is derived from an EMBL/GenBank/DDBJ whole genome shotgun (WGS) entry which is preliminary data.</text>
</comment>
<keyword evidence="3" id="KW-1003">Cell membrane</keyword>
<dbReference type="EMBL" id="VKAC01000019">
    <property type="protein sequence ID" value="TXR51654.1"/>
    <property type="molecule type" value="Genomic_DNA"/>
</dbReference>
<evidence type="ECO:0000256" key="7">
    <source>
        <dbReference type="SAM" id="MobiDB-lite"/>
    </source>
</evidence>
<feature type="transmembrane region" description="Helical" evidence="8">
    <location>
        <begin position="129"/>
        <end position="149"/>
    </location>
</feature>
<feature type="transmembrane region" description="Helical" evidence="8">
    <location>
        <begin position="219"/>
        <end position="240"/>
    </location>
</feature>
<evidence type="ECO:0000256" key="3">
    <source>
        <dbReference type="ARBA" id="ARBA00022475"/>
    </source>
</evidence>
<dbReference type="OrthoDB" id="3829755at2"/>
<dbReference type="PANTHER" id="PTHR42920">
    <property type="entry name" value="OS03G0707200 PROTEIN-RELATED"/>
    <property type="match status" value="1"/>
</dbReference>
<evidence type="ECO:0000256" key="2">
    <source>
        <dbReference type="ARBA" id="ARBA00007362"/>
    </source>
</evidence>
<feature type="region of interest" description="Disordered" evidence="7">
    <location>
        <begin position="300"/>
        <end position="341"/>
    </location>
</feature>
<feature type="transmembrane region" description="Helical" evidence="8">
    <location>
        <begin position="252"/>
        <end position="271"/>
    </location>
</feature>
<evidence type="ECO:0000313" key="10">
    <source>
        <dbReference type="EMBL" id="TXR51654.1"/>
    </source>
</evidence>
<comment type="similarity">
    <text evidence="2">Belongs to the EamA transporter family.</text>
</comment>
<dbReference type="InterPro" id="IPR037185">
    <property type="entry name" value="EmrE-like"/>
</dbReference>
<comment type="subcellular location">
    <subcellularLocation>
        <location evidence="1">Cell membrane</location>
        <topology evidence="1">Multi-pass membrane protein</topology>
    </subcellularLocation>
</comment>
<evidence type="ECO:0000256" key="1">
    <source>
        <dbReference type="ARBA" id="ARBA00004651"/>
    </source>
</evidence>
<feature type="transmembrane region" description="Helical" evidence="8">
    <location>
        <begin position="42"/>
        <end position="59"/>
    </location>
</feature>
<reference evidence="10 11" key="1">
    <citation type="submission" date="2019-07" db="EMBL/GenBank/DDBJ databases">
        <title>Quadrisphaera sp. strain DD2A genome sequencing and assembly.</title>
        <authorList>
            <person name="Kim I."/>
        </authorList>
    </citation>
    <scope>NUCLEOTIDE SEQUENCE [LARGE SCALE GENOMIC DNA]</scope>
    <source>
        <strain evidence="10 11">DD2A</strain>
    </source>
</reference>
<dbReference type="PANTHER" id="PTHR42920:SF11">
    <property type="entry name" value="INNER MEMBRANE PROTEIN YTFF"/>
    <property type="match status" value="1"/>
</dbReference>
<sequence>MRSLPTRLGTGLLAMALTVLVWASFALSVRAIATSAWTPADVALLRFGVPLLVLAPWLPRSLRRLRGERPAVLAALAVGAGLPFFLLCAAGGALSSATLTGLVVPGSVPLFVTALAALLWQTRPSRRQLLALAGVVVGIAVIAGTDLLAPGAGGHAVGTAVLLAAGLVWSVYTLGLRATRVDPVAAAVAVCLPSFALTLLAVTTGLLPSQLHRGAPVDGTLLVFALVQGLGVGVLAGLAYAVAIRELGAPRAATLGALSPVLVAVSAAPLLGERVDALVLVGGVLVVAGVLAFHARPARPATPARPASHVNPEPPEVVDAPLPAAPVPARPGLVAGRAGRR</sequence>
<evidence type="ECO:0000259" key="9">
    <source>
        <dbReference type="Pfam" id="PF00892"/>
    </source>
</evidence>
<dbReference type="SUPFAM" id="SSF103481">
    <property type="entry name" value="Multidrug resistance efflux transporter EmrE"/>
    <property type="match status" value="2"/>
</dbReference>
<feature type="transmembrane region" description="Helical" evidence="8">
    <location>
        <begin position="184"/>
        <end position="207"/>
    </location>
</feature>
<keyword evidence="5 8" id="KW-1133">Transmembrane helix</keyword>
<feature type="domain" description="EamA" evidence="9">
    <location>
        <begin position="159"/>
        <end position="291"/>
    </location>
</feature>
<organism evidence="10 11">
    <name type="scientific">Quadrisphaera setariae</name>
    <dbReference type="NCBI Taxonomy" id="2593304"/>
    <lineage>
        <taxon>Bacteria</taxon>
        <taxon>Bacillati</taxon>
        <taxon>Actinomycetota</taxon>
        <taxon>Actinomycetes</taxon>
        <taxon>Kineosporiales</taxon>
        <taxon>Kineosporiaceae</taxon>
        <taxon>Quadrisphaera</taxon>
    </lineage>
</organism>
<accession>A0A5C8Z2W8</accession>